<feature type="transmembrane region" description="Helical" evidence="1">
    <location>
        <begin position="184"/>
        <end position="205"/>
    </location>
</feature>
<evidence type="ECO:0000313" key="2">
    <source>
        <dbReference type="EMBL" id="MFC4989101.1"/>
    </source>
</evidence>
<evidence type="ECO:0000256" key="1">
    <source>
        <dbReference type="SAM" id="Phobius"/>
    </source>
</evidence>
<keyword evidence="1" id="KW-1133">Transmembrane helix</keyword>
<reference evidence="2 3" key="1">
    <citation type="journal article" date="2019" name="Int. J. Syst. Evol. Microbiol.">
        <title>The Global Catalogue of Microorganisms (GCM) 10K type strain sequencing project: providing services to taxonomists for standard genome sequencing and annotation.</title>
        <authorList>
            <consortium name="The Broad Institute Genomics Platform"/>
            <consortium name="The Broad Institute Genome Sequencing Center for Infectious Disease"/>
            <person name="Wu L."/>
            <person name="Ma J."/>
        </authorList>
    </citation>
    <scope>NUCLEOTIDE SEQUENCE [LARGE SCALE GENOMIC DNA]</scope>
    <source>
        <strain evidence="2 3">CGMCC 1.15824</strain>
    </source>
</reference>
<keyword evidence="1" id="KW-0812">Transmembrane</keyword>
<dbReference type="RefSeq" id="WP_224829056.1">
    <property type="nucleotide sequence ID" value="NZ_JAIVEF010000014.1"/>
</dbReference>
<accession>A0ABD5QH27</accession>
<evidence type="ECO:0008006" key="4">
    <source>
        <dbReference type="Google" id="ProtNLM"/>
    </source>
</evidence>
<evidence type="ECO:0000313" key="3">
    <source>
        <dbReference type="Proteomes" id="UP001595925"/>
    </source>
</evidence>
<keyword evidence="1" id="KW-0472">Membrane</keyword>
<protein>
    <recommendedName>
        <fullName evidence="4">DUF3153 domain-containing protein</fullName>
    </recommendedName>
</protein>
<dbReference type="EMBL" id="JBHSJG010000040">
    <property type="protein sequence ID" value="MFC4989101.1"/>
    <property type="molecule type" value="Genomic_DNA"/>
</dbReference>
<dbReference type="Proteomes" id="UP001595925">
    <property type="component" value="Unassembled WGS sequence"/>
</dbReference>
<dbReference type="AlphaFoldDB" id="A0ABD5QH27"/>
<sequence>MSGRRVKVVAAVVLLCLLGGCVDVTMTTTVDNEGEIEQVRAEAEMSQEVYALALEDATSSGYESVGEQFADELETNEDGFSDVEYEDRRENGTVVVELIAQKVTVEEVSYITTRVTENETVAFTASISDDVTDLNGYTYRVEMPGEITETDATEIENGNVAVWELHKTNPDRVSVESEVEDRSWLGTIALVLGVIGVAMVSVAAYQKRVWESYV</sequence>
<organism evidence="2 3">
    <name type="scientific">Saliphagus infecundisoli</name>
    <dbReference type="NCBI Taxonomy" id="1849069"/>
    <lineage>
        <taxon>Archaea</taxon>
        <taxon>Methanobacteriati</taxon>
        <taxon>Methanobacteriota</taxon>
        <taxon>Stenosarchaea group</taxon>
        <taxon>Halobacteria</taxon>
        <taxon>Halobacteriales</taxon>
        <taxon>Natrialbaceae</taxon>
        <taxon>Saliphagus</taxon>
    </lineage>
</organism>
<name>A0ABD5QH27_9EURY</name>
<keyword evidence="3" id="KW-1185">Reference proteome</keyword>
<gene>
    <name evidence="2" type="ORF">ACFPFO_15265</name>
</gene>
<dbReference type="PROSITE" id="PS51257">
    <property type="entry name" value="PROKAR_LIPOPROTEIN"/>
    <property type="match status" value="1"/>
</dbReference>
<proteinExistence type="predicted"/>
<comment type="caution">
    <text evidence="2">The sequence shown here is derived from an EMBL/GenBank/DDBJ whole genome shotgun (WGS) entry which is preliminary data.</text>
</comment>